<evidence type="ECO:0000313" key="1">
    <source>
        <dbReference type="EMBL" id="PWE57658.1"/>
    </source>
</evidence>
<comment type="caution">
    <text evidence="1">The sequence shown here is derived from an EMBL/GenBank/DDBJ whole genome shotgun (WGS) entry which is preliminary data.</text>
</comment>
<evidence type="ECO:0000313" key="2">
    <source>
        <dbReference type="Proteomes" id="UP000245252"/>
    </source>
</evidence>
<protein>
    <recommendedName>
        <fullName evidence="3">Phage gp6-like head-tail connector protein</fullName>
    </recommendedName>
</protein>
<name>A0A2U2DWF8_9HYPH</name>
<keyword evidence="2" id="KW-1185">Reference proteome</keyword>
<organism evidence="1 2">
    <name type="scientific">Metarhizobium album</name>
    <dbReference type="NCBI Taxonomy" id="2182425"/>
    <lineage>
        <taxon>Bacteria</taxon>
        <taxon>Pseudomonadati</taxon>
        <taxon>Pseudomonadota</taxon>
        <taxon>Alphaproteobacteria</taxon>
        <taxon>Hyphomicrobiales</taxon>
        <taxon>Rhizobiaceae</taxon>
        <taxon>Metarhizobium</taxon>
    </lineage>
</organism>
<dbReference type="Proteomes" id="UP000245252">
    <property type="component" value="Unassembled WGS sequence"/>
</dbReference>
<dbReference type="AlphaFoldDB" id="A0A2U2DWF8"/>
<proteinExistence type="predicted"/>
<gene>
    <name evidence="1" type="ORF">DEM27_00140</name>
</gene>
<accession>A0A2U2DWF8</accession>
<evidence type="ECO:0008006" key="3">
    <source>
        <dbReference type="Google" id="ProtNLM"/>
    </source>
</evidence>
<dbReference type="OrthoDB" id="8101160at2"/>
<dbReference type="RefSeq" id="WP_109456174.1">
    <property type="nucleotide sequence ID" value="NZ_QFBC01000001.1"/>
</dbReference>
<sequence length="216" mass="23039">MSNTSFVVVTAAPETTLLTAEERRAAAGLGSADASRDADLEALDERVAAAIATECNIAAADEGEDPPTLRRERLRQTIDLDHKEGVVVLSRRHAISIVSVSQSGAVIGPDNFRVNSGAGLLSHRSGVWSGTVVVEYWAGFTDVPDDLKQVAIETMRSYWIEMTRDPTVKAHSIEVDGVETIRTDFWAGALPGKASGSSLPASVLGSLARYRNGIYA</sequence>
<dbReference type="EMBL" id="QFBC01000001">
    <property type="protein sequence ID" value="PWE57658.1"/>
    <property type="molecule type" value="Genomic_DNA"/>
</dbReference>
<reference evidence="1 2" key="1">
    <citation type="submission" date="2018-05" db="EMBL/GenBank/DDBJ databases">
        <title>The draft genome of strain NS-104.</title>
        <authorList>
            <person name="Hang P."/>
            <person name="Jiang J."/>
        </authorList>
    </citation>
    <scope>NUCLEOTIDE SEQUENCE [LARGE SCALE GENOMIC DNA]</scope>
    <source>
        <strain evidence="1 2">NS-104</strain>
    </source>
</reference>